<evidence type="ECO:0000313" key="3">
    <source>
        <dbReference type="Proteomes" id="UP001154255"/>
    </source>
</evidence>
<feature type="chain" id="PRO_5040815777" evidence="1">
    <location>
        <begin position="24"/>
        <end position="159"/>
    </location>
</feature>
<keyword evidence="1" id="KW-0732">Signal</keyword>
<feature type="signal peptide" evidence="1">
    <location>
        <begin position="1"/>
        <end position="23"/>
    </location>
</feature>
<organism evidence="2 3">
    <name type="scientific">Commensalibacter communis</name>
    <dbReference type="NCBI Taxonomy" id="2972786"/>
    <lineage>
        <taxon>Bacteria</taxon>
        <taxon>Pseudomonadati</taxon>
        <taxon>Pseudomonadota</taxon>
        <taxon>Alphaproteobacteria</taxon>
        <taxon>Acetobacterales</taxon>
        <taxon>Acetobacteraceae</taxon>
    </lineage>
</organism>
<dbReference type="EMBL" id="CAMXCM010000003">
    <property type="protein sequence ID" value="CAI3943317.1"/>
    <property type="molecule type" value="Genomic_DNA"/>
</dbReference>
<protein>
    <submittedName>
        <fullName evidence="2">Uncharacterized protein</fullName>
    </submittedName>
</protein>
<evidence type="ECO:0000256" key="1">
    <source>
        <dbReference type="SAM" id="SignalP"/>
    </source>
</evidence>
<proteinExistence type="predicted"/>
<reference evidence="2" key="1">
    <citation type="submission" date="2022-10" db="EMBL/GenBank/DDBJ databases">
        <authorList>
            <person name="Botero Cardona J."/>
        </authorList>
    </citation>
    <scope>NUCLEOTIDE SEQUENCE</scope>
    <source>
        <strain evidence="2">LMG 31819</strain>
    </source>
</reference>
<dbReference type="Proteomes" id="UP001154255">
    <property type="component" value="Unassembled WGS sequence"/>
</dbReference>
<gene>
    <name evidence="2" type="ORF">R53530_LOCUS1367</name>
</gene>
<accession>A0A9W4X6R4</accession>
<sequence>MEYKMKKIAIVLSLALFPFTAHAQVQISDEVIQNAANDLKPAFCANDLKQATQIVEGCYAKVDEDREHENINQCVVEDIFLMSIFVIKEKQYLDKAQTDPYADLEFIKMKNYVGRITKYPSLMTNITGFSGMKQVGEMVGGKVAKILLYENCLNLNKLK</sequence>
<name>A0A9W4X6R4_9PROT</name>
<evidence type="ECO:0000313" key="2">
    <source>
        <dbReference type="EMBL" id="CAI3943317.1"/>
    </source>
</evidence>
<comment type="caution">
    <text evidence="2">The sequence shown here is derived from an EMBL/GenBank/DDBJ whole genome shotgun (WGS) entry which is preliminary data.</text>
</comment>
<dbReference type="AlphaFoldDB" id="A0A9W4X6R4"/>